<accession>A0ABS8D1Q2</accession>
<feature type="compositionally biased region" description="Low complexity" evidence="9">
    <location>
        <begin position="24"/>
        <end position="58"/>
    </location>
</feature>
<organism evidence="11 12">
    <name type="scientific">Leeia speluncae</name>
    <dbReference type="NCBI Taxonomy" id="2884804"/>
    <lineage>
        <taxon>Bacteria</taxon>
        <taxon>Pseudomonadati</taxon>
        <taxon>Pseudomonadota</taxon>
        <taxon>Betaproteobacteria</taxon>
        <taxon>Neisseriales</taxon>
        <taxon>Leeiaceae</taxon>
        <taxon>Leeia</taxon>
    </lineage>
</organism>
<dbReference type="EMBL" id="JAJBZT010000001">
    <property type="protein sequence ID" value="MCB6182123.1"/>
    <property type="molecule type" value="Genomic_DNA"/>
</dbReference>
<dbReference type="Pfam" id="PF04316">
    <property type="entry name" value="FlgM"/>
    <property type="match status" value="1"/>
</dbReference>
<dbReference type="InterPro" id="IPR035890">
    <property type="entry name" value="Anti-sigma-28_factor_FlgM_sf"/>
</dbReference>
<evidence type="ECO:0000259" key="10">
    <source>
        <dbReference type="Pfam" id="PF04316"/>
    </source>
</evidence>
<evidence type="ECO:0000256" key="1">
    <source>
        <dbReference type="ARBA" id="ARBA00005322"/>
    </source>
</evidence>
<proteinExistence type="inferred from homology"/>
<keyword evidence="11" id="KW-0969">Cilium</keyword>
<evidence type="ECO:0000256" key="3">
    <source>
        <dbReference type="ARBA" id="ARBA00022491"/>
    </source>
</evidence>
<reference evidence="11" key="1">
    <citation type="submission" date="2021-10" db="EMBL/GenBank/DDBJ databases">
        <title>The complete genome sequence of Leeia sp. TBRC 13508.</title>
        <authorList>
            <person name="Charoenyingcharoen P."/>
            <person name="Yukphan P."/>
        </authorList>
    </citation>
    <scope>NUCLEOTIDE SEQUENCE</scope>
    <source>
        <strain evidence="11">TBRC 13508</strain>
    </source>
</reference>
<gene>
    <name evidence="11" type="primary">flgM</name>
    <name evidence="11" type="ORF">LIN78_00950</name>
</gene>
<keyword evidence="11" id="KW-0966">Cell projection</keyword>
<protein>
    <recommendedName>
        <fullName evidence="2">Negative regulator of flagellin synthesis</fullName>
    </recommendedName>
    <alternativeName>
        <fullName evidence="8">Anti-sigma-28 factor</fullName>
    </alternativeName>
</protein>
<comment type="caution">
    <text evidence="11">The sequence shown here is derived from an EMBL/GenBank/DDBJ whole genome shotgun (WGS) entry which is preliminary data.</text>
</comment>
<dbReference type="InterPro" id="IPR031316">
    <property type="entry name" value="FlgM_C"/>
</dbReference>
<evidence type="ECO:0000256" key="6">
    <source>
        <dbReference type="ARBA" id="ARBA00023163"/>
    </source>
</evidence>
<dbReference type="SUPFAM" id="SSF101498">
    <property type="entry name" value="Anti-sigma factor FlgM"/>
    <property type="match status" value="1"/>
</dbReference>
<evidence type="ECO:0000256" key="4">
    <source>
        <dbReference type="ARBA" id="ARBA00022795"/>
    </source>
</evidence>
<dbReference type="RefSeq" id="WP_227177581.1">
    <property type="nucleotide sequence ID" value="NZ_JAJBZT010000001.1"/>
</dbReference>
<evidence type="ECO:0000313" key="12">
    <source>
        <dbReference type="Proteomes" id="UP001165395"/>
    </source>
</evidence>
<keyword evidence="4" id="KW-1005">Bacterial flagellum biogenesis</keyword>
<keyword evidence="11" id="KW-0282">Flagellum</keyword>
<keyword evidence="5" id="KW-0805">Transcription regulation</keyword>
<dbReference type="InterPro" id="IPR007412">
    <property type="entry name" value="FlgM"/>
</dbReference>
<evidence type="ECO:0000256" key="8">
    <source>
        <dbReference type="ARBA" id="ARBA00030117"/>
    </source>
</evidence>
<name>A0ABS8D1Q2_9NEIS</name>
<feature type="region of interest" description="Disordered" evidence="9">
    <location>
        <begin position="1"/>
        <end position="59"/>
    </location>
</feature>
<sequence>MKIDNSGRVNSQLNTQTNTRVRTTDSSDTSSTTSASSSVVPEDTVSLSQTSQLQSVSQNMANVPVVNADKVKEIKEAIAQGKFSVNPEAIADSLIESVRDLLAERSTG</sequence>
<keyword evidence="6" id="KW-0804">Transcription</keyword>
<evidence type="ECO:0000256" key="7">
    <source>
        <dbReference type="ARBA" id="ARBA00024739"/>
    </source>
</evidence>
<comment type="similarity">
    <text evidence="1">Belongs to the FlgM family.</text>
</comment>
<evidence type="ECO:0000256" key="9">
    <source>
        <dbReference type="SAM" id="MobiDB-lite"/>
    </source>
</evidence>
<evidence type="ECO:0000256" key="5">
    <source>
        <dbReference type="ARBA" id="ARBA00023015"/>
    </source>
</evidence>
<feature type="compositionally biased region" description="Polar residues" evidence="9">
    <location>
        <begin position="7"/>
        <end position="21"/>
    </location>
</feature>
<dbReference type="Proteomes" id="UP001165395">
    <property type="component" value="Unassembled WGS sequence"/>
</dbReference>
<evidence type="ECO:0000256" key="2">
    <source>
        <dbReference type="ARBA" id="ARBA00017823"/>
    </source>
</evidence>
<comment type="function">
    <text evidence="7">Responsible for the coupling of flagellin expression to flagellar assembly by preventing expression of the flagellin genes when a component of the middle class of proteins is defective. It negatively regulates flagellar genes by inhibiting the activity of FliA by directly binding to FliA.</text>
</comment>
<feature type="domain" description="Anti-sigma-28 factor FlgM C-terminal" evidence="10">
    <location>
        <begin position="43"/>
        <end position="96"/>
    </location>
</feature>
<keyword evidence="12" id="KW-1185">Reference proteome</keyword>
<keyword evidence="3" id="KW-0678">Repressor</keyword>
<evidence type="ECO:0000313" key="11">
    <source>
        <dbReference type="EMBL" id="MCB6182123.1"/>
    </source>
</evidence>
<dbReference type="NCBIfam" id="TIGR03824">
    <property type="entry name" value="FlgM_jcvi"/>
    <property type="match status" value="1"/>
</dbReference>